<protein>
    <recommendedName>
        <fullName evidence="6">Hydrogenase nickel incorporation protein HypA</fullName>
    </recommendedName>
</protein>
<keyword evidence="1" id="KW-0533">Nickel</keyword>
<dbReference type="Pfam" id="PF01155">
    <property type="entry name" value="HypA"/>
    <property type="match status" value="1"/>
</dbReference>
<keyword evidence="5" id="KW-1185">Reference proteome</keyword>
<dbReference type="InterPro" id="IPR000688">
    <property type="entry name" value="HypA/HybF"/>
</dbReference>
<keyword evidence="2" id="KW-0479">Metal-binding</keyword>
<evidence type="ECO:0000313" key="4">
    <source>
        <dbReference type="EMBL" id="KNG92122.1"/>
    </source>
</evidence>
<gene>
    <name evidence="4" type="ORF">ATO11_18855</name>
</gene>
<comment type="caution">
    <text evidence="4">The sequence shown here is derived from an EMBL/GenBank/DDBJ whole genome shotgun (WGS) entry which is preliminary data.</text>
</comment>
<dbReference type="GO" id="GO:0051604">
    <property type="term" value="P:protein maturation"/>
    <property type="evidence" value="ECO:0007669"/>
    <property type="project" value="InterPro"/>
</dbReference>
<evidence type="ECO:0000256" key="3">
    <source>
        <dbReference type="ARBA" id="ARBA00022833"/>
    </source>
</evidence>
<dbReference type="OrthoDB" id="288014at2"/>
<reference evidence="4 5" key="1">
    <citation type="journal article" date="2015" name="Int. J. Syst. Evol. Microbiol.">
        <title>Aestuariivita atlantica sp. nov., isolated from deep sea sediment of the Atlantic Ocean.</title>
        <authorList>
            <person name="Li G."/>
            <person name="Lai Q."/>
            <person name="Du Y."/>
            <person name="Liu X."/>
            <person name="Sun F."/>
            <person name="Shao Z."/>
        </authorList>
    </citation>
    <scope>NUCLEOTIDE SEQUENCE [LARGE SCALE GENOMIC DNA]</scope>
    <source>
        <strain evidence="4 5">22II-S11-z3</strain>
    </source>
</reference>
<dbReference type="EMBL" id="AQQZ01000014">
    <property type="protein sequence ID" value="KNG92122.1"/>
    <property type="molecule type" value="Genomic_DNA"/>
</dbReference>
<dbReference type="GO" id="GO:0016151">
    <property type="term" value="F:nickel cation binding"/>
    <property type="evidence" value="ECO:0007669"/>
    <property type="project" value="InterPro"/>
</dbReference>
<evidence type="ECO:0000256" key="2">
    <source>
        <dbReference type="ARBA" id="ARBA00022723"/>
    </source>
</evidence>
<proteinExistence type="predicted"/>
<sequence>MHELGLSRNIVSIVRENAGDQPVSRVKLAIGPLACVETKALEFCWEIVTQDSPLNGAKLEIVEAEADTFLIKEFELGEVA</sequence>
<accession>A0A0L1JK76</accession>
<dbReference type="Gene3D" id="3.30.2320.50">
    <property type="match status" value="1"/>
</dbReference>
<evidence type="ECO:0000313" key="5">
    <source>
        <dbReference type="Proteomes" id="UP000036938"/>
    </source>
</evidence>
<dbReference type="PANTHER" id="PTHR34535:SF3">
    <property type="entry name" value="HYDROGENASE MATURATION FACTOR HYPA"/>
    <property type="match status" value="1"/>
</dbReference>
<keyword evidence="3" id="KW-0862">Zinc</keyword>
<evidence type="ECO:0000256" key="1">
    <source>
        <dbReference type="ARBA" id="ARBA00022596"/>
    </source>
</evidence>
<dbReference type="PANTHER" id="PTHR34535">
    <property type="entry name" value="HYDROGENASE MATURATION FACTOR HYPA"/>
    <property type="match status" value="1"/>
</dbReference>
<dbReference type="AlphaFoldDB" id="A0A0L1JK76"/>
<name>A0A0L1JK76_9RHOB</name>
<dbReference type="RefSeq" id="WP_050532477.1">
    <property type="nucleotide sequence ID" value="NZ_AQQZ01000014.1"/>
</dbReference>
<evidence type="ECO:0008006" key="6">
    <source>
        <dbReference type="Google" id="ProtNLM"/>
    </source>
</evidence>
<dbReference type="STRING" id="1317121.ATO11_18855"/>
<dbReference type="GO" id="GO:0008270">
    <property type="term" value="F:zinc ion binding"/>
    <property type="evidence" value="ECO:0007669"/>
    <property type="project" value="TreeGrafter"/>
</dbReference>
<dbReference type="Proteomes" id="UP000036938">
    <property type="component" value="Unassembled WGS sequence"/>
</dbReference>
<organism evidence="4 5">
    <name type="scientific">Pseudaestuariivita atlantica</name>
    <dbReference type="NCBI Taxonomy" id="1317121"/>
    <lineage>
        <taxon>Bacteria</taxon>
        <taxon>Pseudomonadati</taxon>
        <taxon>Pseudomonadota</taxon>
        <taxon>Alphaproteobacteria</taxon>
        <taxon>Rhodobacterales</taxon>
        <taxon>Paracoccaceae</taxon>
        <taxon>Pseudaestuariivita</taxon>
    </lineage>
</organism>